<protein>
    <recommendedName>
        <fullName evidence="4">Transmembrane protein</fullName>
    </recommendedName>
</protein>
<organism evidence="2 3">
    <name type="scientific">Saccharopolyspora oryzae</name>
    <dbReference type="NCBI Taxonomy" id="2997343"/>
    <lineage>
        <taxon>Bacteria</taxon>
        <taxon>Bacillati</taxon>
        <taxon>Actinomycetota</taxon>
        <taxon>Actinomycetes</taxon>
        <taxon>Pseudonocardiales</taxon>
        <taxon>Pseudonocardiaceae</taxon>
        <taxon>Saccharopolyspora</taxon>
    </lineage>
</organism>
<dbReference type="Proteomes" id="UP001210380">
    <property type="component" value="Unassembled WGS sequence"/>
</dbReference>
<evidence type="ECO:0008006" key="4">
    <source>
        <dbReference type="Google" id="ProtNLM"/>
    </source>
</evidence>
<reference evidence="2 3" key="1">
    <citation type="submission" date="2022-11" db="EMBL/GenBank/DDBJ databases">
        <title>Draft genome sequence of Saccharopolyspora sp. WRP15-2 isolated from rhizosphere soils of wild rice in Thailand.</title>
        <authorList>
            <person name="Duangmal K."/>
            <person name="Kammanee S."/>
            <person name="Muangham S."/>
        </authorList>
    </citation>
    <scope>NUCLEOTIDE SEQUENCE [LARGE SCALE GENOMIC DNA]</scope>
    <source>
        <strain evidence="2 3">WRP15-2</strain>
    </source>
</reference>
<keyword evidence="3" id="KW-1185">Reference proteome</keyword>
<dbReference type="RefSeq" id="WP_270953384.1">
    <property type="nucleotide sequence ID" value="NZ_JAQGLA010000092.1"/>
</dbReference>
<accession>A0ABT4VA07</accession>
<comment type="caution">
    <text evidence="2">The sequence shown here is derived from an EMBL/GenBank/DDBJ whole genome shotgun (WGS) entry which is preliminary data.</text>
</comment>
<proteinExistence type="predicted"/>
<name>A0ABT4VA07_9PSEU</name>
<keyword evidence="1" id="KW-1133">Transmembrane helix</keyword>
<feature type="transmembrane region" description="Helical" evidence="1">
    <location>
        <begin position="58"/>
        <end position="77"/>
    </location>
</feature>
<feature type="transmembrane region" description="Helical" evidence="1">
    <location>
        <begin position="12"/>
        <end position="38"/>
    </location>
</feature>
<evidence type="ECO:0000313" key="2">
    <source>
        <dbReference type="EMBL" id="MDA3630241.1"/>
    </source>
</evidence>
<evidence type="ECO:0000313" key="3">
    <source>
        <dbReference type="Proteomes" id="UP001210380"/>
    </source>
</evidence>
<keyword evidence="1" id="KW-0812">Transmembrane</keyword>
<dbReference type="EMBL" id="JAQGLA010000092">
    <property type="protein sequence ID" value="MDA3630241.1"/>
    <property type="molecule type" value="Genomic_DNA"/>
</dbReference>
<feature type="transmembrane region" description="Helical" evidence="1">
    <location>
        <begin position="89"/>
        <end position="108"/>
    </location>
</feature>
<gene>
    <name evidence="2" type="ORF">OU415_32770</name>
</gene>
<sequence length="109" mass="11376">MIAEQQTPAPVGARIAVSLATFVVLMPWLGFCLLLFGFSAMCTDDFDDSDCAEAMGTPVVLGVLGLLLCVLQVVVAVRGRTTKSVLLRGIPALVLAPLGVLLVVSLYVG</sequence>
<keyword evidence="1" id="KW-0472">Membrane</keyword>
<evidence type="ECO:0000256" key="1">
    <source>
        <dbReference type="SAM" id="Phobius"/>
    </source>
</evidence>